<feature type="region of interest" description="Disordered" evidence="1">
    <location>
        <begin position="78"/>
        <end position="97"/>
    </location>
</feature>
<gene>
    <name evidence="3" type="ORF">EZS28_023319</name>
</gene>
<reference evidence="3 4" key="1">
    <citation type="submission" date="2019-03" db="EMBL/GenBank/DDBJ databases">
        <title>Single cell metagenomics reveals metabolic interactions within the superorganism composed of flagellate Streblomastix strix and complex community of Bacteroidetes bacteria on its surface.</title>
        <authorList>
            <person name="Treitli S.C."/>
            <person name="Kolisko M."/>
            <person name="Husnik F."/>
            <person name="Keeling P."/>
            <person name="Hampl V."/>
        </authorList>
    </citation>
    <scope>NUCLEOTIDE SEQUENCE [LARGE SCALE GENOMIC DNA]</scope>
    <source>
        <strain evidence="3">ST1C</strain>
    </source>
</reference>
<protein>
    <recommendedName>
        <fullName evidence="2">HAT C-terminal dimerisation domain-containing protein</fullName>
    </recommendedName>
</protein>
<dbReference type="PANTHER" id="PTHR46880">
    <property type="entry name" value="RAS-ASSOCIATING DOMAIN-CONTAINING PROTEIN"/>
    <property type="match status" value="1"/>
</dbReference>
<sequence length="346" mass="40446">MTLMKKDIEKHQNTIKENNFEQQNSAGNQLKSITNKIIITENKSNVGQLRVKHLKQTTLQFVKSSKVEVENINLNHDETEEEEKIDRQMLQSTPQPTKRAYNELDITVDDTATKRARETDNKTSKLKFSEDFLTEKEFLDQYGNSIFRLTDIKGVMFSLDSNNSKDLQPLRHAEAIVQQLWHFFVAFPIHAAILAEIQSLNDEDHLKLKRVVPTRWLSQTKQACLRIATHQSYTIFPAFQFLAQACLTLPVDNCQPERGFSHMKRIKTPSRNRLESFMLQFLMNIKMNGWRKLTNSKALEIAQLWYKEKDRCTSWKRTSEPGSEEESTLFEQFKLNINEVTELIFE</sequence>
<accession>A0A5J4VFH6</accession>
<name>A0A5J4VFH6_9EUKA</name>
<feature type="domain" description="HAT C-terminal dimerisation" evidence="2">
    <location>
        <begin position="234"/>
        <end position="286"/>
    </location>
</feature>
<dbReference type="InterPro" id="IPR012337">
    <property type="entry name" value="RNaseH-like_sf"/>
</dbReference>
<dbReference type="InterPro" id="IPR008906">
    <property type="entry name" value="HATC_C_dom"/>
</dbReference>
<dbReference type="EMBL" id="SNRW01007492">
    <property type="protein sequence ID" value="KAA6381154.1"/>
    <property type="molecule type" value="Genomic_DNA"/>
</dbReference>
<evidence type="ECO:0000259" key="2">
    <source>
        <dbReference type="Pfam" id="PF05699"/>
    </source>
</evidence>
<dbReference type="PANTHER" id="PTHR46880:SF5">
    <property type="entry name" value="DUF4371 DOMAIN-CONTAINING PROTEIN"/>
    <property type="match status" value="1"/>
</dbReference>
<dbReference type="AlphaFoldDB" id="A0A5J4VFH6"/>
<proteinExistence type="predicted"/>
<dbReference type="GO" id="GO:0046983">
    <property type="term" value="F:protein dimerization activity"/>
    <property type="evidence" value="ECO:0007669"/>
    <property type="project" value="InterPro"/>
</dbReference>
<dbReference type="Proteomes" id="UP000324800">
    <property type="component" value="Unassembled WGS sequence"/>
</dbReference>
<dbReference type="Pfam" id="PF05699">
    <property type="entry name" value="Dimer_Tnp_hAT"/>
    <property type="match status" value="1"/>
</dbReference>
<evidence type="ECO:0000313" key="3">
    <source>
        <dbReference type="EMBL" id="KAA6381154.1"/>
    </source>
</evidence>
<organism evidence="3 4">
    <name type="scientific">Streblomastix strix</name>
    <dbReference type="NCBI Taxonomy" id="222440"/>
    <lineage>
        <taxon>Eukaryota</taxon>
        <taxon>Metamonada</taxon>
        <taxon>Preaxostyla</taxon>
        <taxon>Oxymonadida</taxon>
        <taxon>Streblomastigidae</taxon>
        <taxon>Streblomastix</taxon>
    </lineage>
</organism>
<dbReference type="OrthoDB" id="1750591at2759"/>
<dbReference type="SUPFAM" id="SSF53098">
    <property type="entry name" value="Ribonuclease H-like"/>
    <property type="match status" value="1"/>
</dbReference>
<comment type="caution">
    <text evidence="3">The sequence shown here is derived from an EMBL/GenBank/DDBJ whole genome shotgun (WGS) entry which is preliminary data.</text>
</comment>
<evidence type="ECO:0000313" key="4">
    <source>
        <dbReference type="Proteomes" id="UP000324800"/>
    </source>
</evidence>
<evidence type="ECO:0000256" key="1">
    <source>
        <dbReference type="SAM" id="MobiDB-lite"/>
    </source>
</evidence>